<evidence type="ECO:0000256" key="2">
    <source>
        <dbReference type="ARBA" id="ARBA00004370"/>
    </source>
</evidence>
<dbReference type="PROSITE" id="PS00078">
    <property type="entry name" value="COX2"/>
    <property type="match status" value="1"/>
</dbReference>
<name>A0A7C2GGK9_9DEIN</name>
<keyword evidence="5 11" id="KW-0812">Transmembrane</keyword>
<dbReference type="Gene3D" id="1.20.1070.10">
    <property type="entry name" value="Rhodopsin 7-helix transmembrane proteins"/>
    <property type="match status" value="1"/>
</dbReference>
<dbReference type="PROSITE" id="PS50857">
    <property type="entry name" value="COX2_CUA"/>
    <property type="match status" value="1"/>
</dbReference>
<evidence type="ECO:0000256" key="9">
    <source>
        <dbReference type="ARBA" id="ARBA00023008"/>
    </source>
</evidence>
<dbReference type="InterPro" id="IPR051403">
    <property type="entry name" value="NosZ/Cyto_c_oxidase_sub2"/>
</dbReference>
<feature type="transmembrane region" description="Helical" evidence="11">
    <location>
        <begin position="18"/>
        <end position="38"/>
    </location>
</feature>
<evidence type="ECO:0000256" key="5">
    <source>
        <dbReference type="ARBA" id="ARBA00022692"/>
    </source>
</evidence>
<dbReference type="SUPFAM" id="SSF81464">
    <property type="entry name" value="Cytochrome c oxidase subunit II-like, transmembrane region"/>
    <property type="match status" value="1"/>
</dbReference>
<dbReference type="CDD" id="cd13913">
    <property type="entry name" value="ba3_CcO_II_C"/>
    <property type="match status" value="1"/>
</dbReference>
<organism evidence="13">
    <name type="scientific">Thermus islandicus</name>
    <dbReference type="NCBI Taxonomy" id="540988"/>
    <lineage>
        <taxon>Bacteria</taxon>
        <taxon>Thermotogati</taxon>
        <taxon>Deinococcota</taxon>
        <taxon>Deinococci</taxon>
        <taxon>Thermales</taxon>
        <taxon>Thermaceae</taxon>
        <taxon>Thermus</taxon>
    </lineage>
</organism>
<dbReference type="Gene3D" id="2.60.40.420">
    <property type="entry name" value="Cupredoxins - blue copper proteins"/>
    <property type="match status" value="1"/>
</dbReference>
<evidence type="ECO:0000256" key="3">
    <source>
        <dbReference type="ARBA" id="ARBA00012949"/>
    </source>
</evidence>
<dbReference type="InterPro" id="IPR001505">
    <property type="entry name" value="Copper_CuA"/>
</dbReference>
<comment type="caution">
    <text evidence="13">The sequence shown here is derived from an EMBL/GenBank/DDBJ whole genome shotgun (WGS) entry which is preliminary data.</text>
</comment>
<dbReference type="Pfam" id="PF09125">
    <property type="entry name" value="COX2-transmemb"/>
    <property type="match status" value="1"/>
</dbReference>
<keyword evidence="9" id="KW-0186">Copper</keyword>
<dbReference type="InterPro" id="IPR036257">
    <property type="entry name" value="Cyt_c_oxidase_su2_TM_sf"/>
</dbReference>
<keyword evidence="6" id="KW-0479">Metal-binding</keyword>
<dbReference type="InterPro" id="IPR002429">
    <property type="entry name" value="CcO_II-like_C"/>
</dbReference>
<dbReference type="GO" id="GO:0004129">
    <property type="term" value="F:cytochrome-c oxidase activity"/>
    <property type="evidence" value="ECO:0007669"/>
    <property type="project" value="UniProtKB-EC"/>
</dbReference>
<dbReference type="InterPro" id="IPR015209">
    <property type="entry name" value="Cyt_c_oxidase_su2a_TM_dom"/>
</dbReference>
<dbReference type="AlphaFoldDB" id="A0A7C2GGK9"/>
<evidence type="ECO:0000256" key="8">
    <source>
        <dbReference type="ARBA" id="ARBA00022982"/>
    </source>
</evidence>
<dbReference type="GO" id="GO:0005507">
    <property type="term" value="F:copper ion binding"/>
    <property type="evidence" value="ECO:0007669"/>
    <property type="project" value="InterPro"/>
</dbReference>
<keyword evidence="4" id="KW-0813">Transport</keyword>
<keyword evidence="10 11" id="KW-0472">Membrane</keyword>
<feature type="domain" description="Cytochrome oxidase subunit II copper A binding" evidence="12">
    <location>
        <begin position="66"/>
        <end position="168"/>
    </location>
</feature>
<dbReference type="EMBL" id="DSKL01000339">
    <property type="protein sequence ID" value="HEH83011.1"/>
    <property type="molecule type" value="Genomic_DNA"/>
</dbReference>
<accession>A0A7C2GGK9</accession>
<dbReference type="SUPFAM" id="SSF49503">
    <property type="entry name" value="Cupredoxins"/>
    <property type="match status" value="1"/>
</dbReference>
<gene>
    <name evidence="13" type="ORF">ENP73_08640</name>
</gene>
<proteinExistence type="predicted"/>
<sequence>MMDEHRAHRAILAYEKAWLAFSLVMLFAFLALIGYTLVAHTSGVIPAGRLERVDPTRVRTEGPWADPAQAVVKTGPRQYTVYVLAYAFSYQPNPIEVPKGAEVVFKITSPDVIHGFQVEGTNLNAEVLPGEVSTVRYTFKKAGEYRIICNQYCGIGHQSMFGKIVVRE</sequence>
<keyword evidence="11" id="KW-1133">Transmembrane helix</keyword>
<evidence type="ECO:0000259" key="12">
    <source>
        <dbReference type="PROSITE" id="PS50857"/>
    </source>
</evidence>
<dbReference type="Pfam" id="PF00116">
    <property type="entry name" value="COX2"/>
    <property type="match status" value="1"/>
</dbReference>
<evidence type="ECO:0000256" key="10">
    <source>
        <dbReference type="ARBA" id="ARBA00023136"/>
    </source>
</evidence>
<evidence type="ECO:0000256" key="1">
    <source>
        <dbReference type="ARBA" id="ARBA00004196"/>
    </source>
</evidence>
<keyword evidence="7" id="KW-1278">Translocase</keyword>
<dbReference type="PANTHER" id="PTHR42838">
    <property type="entry name" value="CYTOCHROME C OXIDASE SUBUNIT II"/>
    <property type="match status" value="1"/>
</dbReference>
<evidence type="ECO:0000313" key="13">
    <source>
        <dbReference type="EMBL" id="HEH83011.1"/>
    </source>
</evidence>
<dbReference type="GO" id="GO:0030313">
    <property type="term" value="C:cell envelope"/>
    <property type="evidence" value="ECO:0007669"/>
    <property type="project" value="UniProtKB-SubCell"/>
</dbReference>
<evidence type="ECO:0000256" key="7">
    <source>
        <dbReference type="ARBA" id="ARBA00022967"/>
    </source>
</evidence>
<protein>
    <recommendedName>
        <fullName evidence="3">cytochrome-c oxidase</fullName>
        <ecNumber evidence="3">7.1.1.9</ecNumber>
    </recommendedName>
</protein>
<evidence type="ECO:0000256" key="11">
    <source>
        <dbReference type="SAM" id="Phobius"/>
    </source>
</evidence>
<keyword evidence="8" id="KW-0249">Electron transport</keyword>
<dbReference type="PANTHER" id="PTHR42838:SF2">
    <property type="entry name" value="NITROUS-OXIDE REDUCTASE"/>
    <property type="match status" value="1"/>
</dbReference>
<comment type="subcellular location">
    <subcellularLocation>
        <location evidence="1">Cell envelope</location>
    </subcellularLocation>
    <subcellularLocation>
        <location evidence="2">Membrane</location>
    </subcellularLocation>
</comment>
<evidence type="ECO:0000256" key="6">
    <source>
        <dbReference type="ARBA" id="ARBA00022723"/>
    </source>
</evidence>
<evidence type="ECO:0000256" key="4">
    <source>
        <dbReference type="ARBA" id="ARBA00022448"/>
    </source>
</evidence>
<dbReference type="InterPro" id="IPR008972">
    <property type="entry name" value="Cupredoxin"/>
</dbReference>
<reference evidence="13" key="1">
    <citation type="journal article" date="2020" name="mSystems">
        <title>Genome- and Community-Level Interaction Insights into Carbon Utilization and Element Cycling Functions of Hydrothermarchaeota in Hydrothermal Sediment.</title>
        <authorList>
            <person name="Zhou Z."/>
            <person name="Liu Y."/>
            <person name="Xu W."/>
            <person name="Pan J."/>
            <person name="Luo Z.H."/>
            <person name="Li M."/>
        </authorList>
    </citation>
    <scope>NUCLEOTIDE SEQUENCE [LARGE SCALE GENOMIC DNA]</scope>
    <source>
        <strain evidence="13">SpSt-246</strain>
    </source>
</reference>
<dbReference type="EC" id="7.1.1.9" evidence="3"/>
<dbReference type="GO" id="GO:0016020">
    <property type="term" value="C:membrane"/>
    <property type="evidence" value="ECO:0007669"/>
    <property type="project" value="UniProtKB-SubCell"/>
</dbReference>
<dbReference type="InterPro" id="IPR034214">
    <property type="entry name" value="Ba3_CcO_II_C"/>
</dbReference>